<sequence>MVEQEKRLSYQYSFGHLAVNIMLAIVFSSVSSIRLTAAVSENDFVVVFQIGVALFFVILAICQLLYLCKAYVREDRIILKKLFRVEQCCDSKQIVKIKKYNLGRVHYTFVTMQNVNSKKELYMIMNIYAWYAQSKYDAQEVLEQLQHKV</sequence>
<keyword evidence="1" id="KW-0472">Membrane</keyword>
<organism evidence="2 3">
    <name type="scientific">Myroides albus</name>
    <dbReference type="NCBI Taxonomy" id="2562892"/>
    <lineage>
        <taxon>Bacteria</taxon>
        <taxon>Pseudomonadati</taxon>
        <taxon>Bacteroidota</taxon>
        <taxon>Flavobacteriia</taxon>
        <taxon>Flavobacteriales</taxon>
        <taxon>Flavobacteriaceae</taxon>
        <taxon>Myroides</taxon>
    </lineage>
</organism>
<reference evidence="2 3" key="1">
    <citation type="submission" date="2019-11" db="EMBL/GenBank/DDBJ databases">
        <title>Genome of Strain BIT-d1.</title>
        <authorList>
            <person name="Yang Y."/>
        </authorList>
    </citation>
    <scope>NUCLEOTIDE SEQUENCE [LARGE SCALE GENOMIC DNA]</scope>
    <source>
        <strain evidence="2 3">BIT-d1</strain>
    </source>
</reference>
<evidence type="ECO:0000313" key="3">
    <source>
        <dbReference type="Proteomes" id="UP000438760"/>
    </source>
</evidence>
<feature type="transmembrane region" description="Helical" evidence="1">
    <location>
        <begin position="45"/>
        <end position="67"/>
    </location>
</feature>
<keyword evidence="3" id="KW-1185">Reference proteome</keyword>
<accession>A0A6I3LPX8</accession>
<dbReference type="RefSeq" id="WP_160339274.1">
    <property type="nucleotide sequence ID" value="NZ_CP102754.1"/>
</dbReference>
<dbReference type="EMBL" id="WMJX01000014">
    <property type="protein sequence ID" value="MTG98162.1"/>
    <property type="molecule type" value="Genomic_DNA"/>
</dbReference>
<name>A0A6I3LPX8_9FLAO</name>
<keyword evidence="1" id="KW-1133">Transmembrane helix</keyword>
<dbReference type="AlphaFoldDB" id="A0A6I3LPX8"/>
<gene>
    <name evidence="2" type="ORF">GJV76_08475</name>
</gene>
<evidence type="ECO:0000256" key="1">
    <source>
        <dbReference type="SAM" id="Phobius"/>
    </source>
</evidence>
<evidence type="ECO:0000313" key="2">
    <source>
        <dbReference type="EMBL" id="MTG98162.1"/>
    </source>
</evidence>
<proteinExistence type="predicted"/>
<comment type="caution">
    <text evidence="2">The sequence shown here is derived from an EMBL/GenBank/DDBJ whole genome shotgun (WGS) entry which is preliminary data.</text>
</comment>
<protein>
    <submittedName>
        <fullName evidence="2">Uncharacterized protein</fullName>
    </submittedName>
</protein>
<dbReference type="Proteomes" id="UP000438760">
    <property type="component" value="Unassembled WGS sequence"/>
</dbReference>
<keyword evidence="1" id="KW-0812">Transmembrane</keyword>
<feature type="transmembrane region" description="Helical" evidence="1">
    <location>
        <begin position="12"/>
        <end position="33"/>
    </location>
</feature>